<protein>
    <submittedName>
        <fullName evidence="2">Uncharacterized protein</fullName>
    </submittedName>
</protein>
<gene>
    <name evidence="2" type="ORF">AGR7C_Cc150063</name>
</gene>
<reference evidence="2 3" key="1">
    <citation type="submission" date="2016-01" db="EMBL/GenBank/DDBJ databases">
        <authorList>
            <person name="Oliw E.H."/>
        </authorList>
    </citation>
    <scope>NUCLEOTIDE SEQUENCE [LARGE SCALE GENOMIC DNA]</scope>
    <source>
        <strain evidence="2 3">Zutra 3-1</strain>
    </source>
</reference>
<sequence length="96" mass="10860">MESDIRGAAEKIGPVGEDGLPDLSSMDAKQALALALMCVEITETLVDQFFQYDEKNLEWIRASLTEAHSPEFSDFTPIARVNEWLRAFIRKAKEEK</sequence>
<dbReference type="EMBL" id="FBWG01000007">
    <property type="protein sequence ID" value="CUX20152.1"/>
    <property type="molecule type" value="Genomic_DNA"/>
</dbReference>
<feature type="region of interest" description="Disordered" evidence="1">
    <location>
        <begin position="1"/>
        <end position="20"/>
    </location>
</feature>
<proteinExistence type="predicted"/>
<dbReference type="AlphaFoldDB" id="A0A1S7PEG1"/>
<evidence type="ECO:0000313" key="3">
    <source>
        <dbReference type="Proteomes" id="UP000191987"/>
    </source>
</evidence>
<name>A0A1S7PEG1_9HYPH</name>
<accession>A0A1S7PEG1</accession>
<dbReference type="Proteomes" id="UP000191987">
    <property type="component" value="Unassembled WGS sequence"/>
</dbReference>
<organism evidence="2 3">
    <name type="scientific">Agrobacterium deltaense Zutra 3/1</name>
    <dbReference type="NCBI Taxonomy" id="1183427"/>
    <lineage>
        <taxon>Bacteria</taxon>
        <taxon>Pseudomonadati</taxon>
        <taxon>Pseudomonadota</taxon>
        <taxon>Alphaproteobacteria</taxon>
        <taxon>Hyphomicrobiales</taxon>
        <taxon>Rhizobiaceae</taxon>
        <taxon>Rhizobium/Agrobacterium group</taxon>
        <taxon>Agrobacterium</taxon>
    </lineage>
</organism>
<dbReference type="RefSeq" id="WP_080817021.1">
    <property type="nucleotide sequence ID" value="NZ_LT009748.1"/>
</dbReference>
<evidence type="ECO:0000256" key="1">
    <source>
        <dbReference type="SAM" id="MobiDB-lite"/>
    </source>
</evidence>
<evidence type="ECO:0000313" key="2">
    <source>
        <dbReference type="EMBL" id="CUX20152.1"/>
    </source>
</evidence>